<dbReference type="EMBL" id="AGCU01028705">
    <property type="status" value="NOT_ANNOTATED_CDS"/>
    <property type="molecule type" value="Genomic_DNA"/>
</dbReference>
<dbReference type="PANTHER" id="PTHR35666:SF1">
    <property type="entry name" value="SIMILAR TO RIKEN CDNA 4921536K21"/>
    <property type="match status" value="1"/>
</dbReference>
<accession>K7F310</accession>
<dbReference type="OMA" id="ESIQWIV"/>
<protein>
    <submittedName>
        <fullName evidence="1">Uncharacterized protein</fullName>
    </submittedName>
</protein>
<name>K7F310_PELSI</name>
<dbReference type="eggNOG" id="ENOG502SDG0">
    <property type="taxonomic scope" value="Eukaryota"/>
</dbReference>
<proteinExistence type="predicted"/>
<dbReference type="InterPro" id="IPR038935">
    <property type="entry name" value="C5orf52"/>
</dbReference>
<dbReference type="Pfam" id="PF17666">
    <property type="entry name" value="DUF5528"/>
    <property type="match status" value="1"/>
</dbReference>
<dbReference type="EMBL" id="AGCU01028706">
    <property type="status" value="NOT_ANNOTATED_CDS"/>
    <property type="molecule type" value="Genomic_DNA"/>
</dbReference>
<keyword evidence="2" id="KW-1185">Reference proteome</keyword>
<dbReference type="EMBL" id="AGCU01028704">
    <property type="status" value="NOT_ANNOTATED_CDS"/>
    <property type="molecule type" value="Genomic_DNA"/>
</dbReference>
<dbReference type="EMBL" id="AGCU01028703">
    <property type="status" value="NOT_ANNOTATED_CDS"/>
    <property type="molecule type" value="Genomic_DNA"/>
</dbReference>
<reference evidence="1" key="3">
    <citation type="submission" date="2025-08" db="UniProtKB">
        <authorList>
            <consortium name="Ensembl"/>
        </authorList>
    </citation>
    <scope>IDENTIFICATION</scope>
</reference>
<dbReference type="PANTHER" id="PTHR35666">
    <property type="entry name" value="SIMILAR TO RIKEN CDNA 4921536K21"/>
    <property type="match status" value="1"/>
</dbReference>
<evidence type="ECO:0000313" key="2">
    <source>
        <dbReference type="Proteomes" id="UP000007267"/>
    </source>
</evidence>
<organism evidence="1 2">
    <name type="scientific">Pelodiscus sinensis</name>
    <name type="common">Chinese softshell turtle</name>
    <name type="synonym">Trionyx sinensis</name>
    <dbReference type="NCBI Taxonomy" id="13735"/>
    <lineage>
        <taxon>Eukaryota</taxon>
        <taxon>Metazoa</taxon>
        <taxon>Chordata</taxon>
        <taxon>Craniata</taxon>
        <taxon>Vertebrata</taxon>
        <taxon>Euteleostomi</taxon>
        <taxon>Archelosauria</taxon>
        <taxon>Testudinata</taxon>
        <taxon>Testudines</taxon>
        <taxon>Cryptodira</taxon>
        <taxon>Trionychia</taxon>
        <taxon>Trionychidae</taxon>
        <taxon>Pelodiscus</taxon>
    </lineage>
</organism>
<dbReference type="Ensembl" id="ENSPSIT00000002428.1">
    <property type="protein sequence ID" value="ENSPSIP00000002420.1"/>
    <property type="gene ID" value="ENSPSIG00000002387.1"/>
</dbReference>
<dbReference type="GeneTree" id="ENSGT00940000168843"/>
<dbReference type="Proteomes" id="UP000007267">
    <property type="component" value="Unassembled WGS sequence"/>
</dbReference>
<reference evidence="2" key="1">
    <citation type="submission" date="2011-10" db="EMBL/GenBank/DDBJ databases">
        <authorList>
            <consortium name="Soft-shell Turtle Genome Consortium"/>
        </authorList>
    </citation>
    <scope>NUCLEOTIDE SEQUENCE [LARGE SCALE GENOMIC DNA]</scope>
    <source>
        <strain evidence="2">Daiwa-1</strain>
    </source>
</reference>
<dbReference type="AlphaFoldDB" id="K7F310"/>
<sequence length="90" mass="10787">LSLFNSNEMAVQKFLPKSHLSTVIIRDNTSVQRVQEIEVRHLEETQKKTGHFYEHLKKKFTGDQQRKMSRWKKEYDKFGRRLPLRPPPPP</sequence>
<reference evidence="1" key="4">
    <citation type="submission" date="2025-09" db="UniProtKB">
        <authorList>
            <consortium name="Ensembl"/>
        </authorList>
    </citation>
    <scope>IDENTIFICATION</scope>
</reference>
<dbReference type="HOGENOM" id="CLU_2460548_0_0_1"/>
<evidence type="ECO:0000313" key="1">
    <source>
        <dbReference type="Ensembl" id="ENSPSIP00000002420.1"/>
    </source>
</evidence>
<reference evidence="2" key="2">
    <citation type="journal article" date="2013" name="Nat. Genet.">
        <title>The draft genomes of soft-shell turtle and green sea turtle yield insights into the development and evolution of the turtle-specific body plan.</title>
        <authorList>
            <person name="Wang Z."/>
            <person name="Pascual-Anaya J."/>
            <person name="Zadissa A."/>
            <person name="Li W."/>
            <person name="Niimura Y."/>
            <person name="Huang Z."/>
            <person name="Li C."/>
            <person name="White S."/>
            <person name="Xiong Z."/>
            <person name="Fang D."/>
            <person name="Wang B."/>
            <person name="Ming Y."/>
            <person name="Chen Y."/>
            <person name="Zheng Y."/>
            <person name="Kuraku S."/>
            <person name="Pignatelli M."/>
            <person name="Herrero J."/>
            <person name="Beal K."/>
            <person name="Nozawa M."/>
            <person name="Li Q."/>
            <person name="Wang J."/>
            <person name="Zhang H."/>
            <person name="Yu L."/>
            <person name="Shigenobu S."/>
            <person name="Wang J."/>
            <person name="Liu J."/>
            <person name="Flicek P."/>
            <person name="Searle S."/>
            <person name="Wang J."/>
            <person name="Kuratani S."/>
            <person name="Yin Y."/>
            <person name="Aken B."/>
            <person name="Zhang G."/>
            <person name="Irie N."/>
        </authorList>
    </citation>
    <scope>NUCLEOTIDE SEQUENCE [LARGE SCALE GENOMIC DNA]</scope>
    <source>
        <strain evidence="2">Daiwa-1</strain>
    </source>
</reference>